<reference evidence="2 3" key="1">
    <citation type="submission" date="2020-04" db="EMBL/GenBank/DDBJ databases">
        <authorList>
            <person name="De Canck E."/>
        </authorList>
    </citation>
    <scope>NUCLEOTIDE SEQUENCE [LARGE SCALE GENOMIC DNA]</scope>
    <source>
        <strain evidence="2 3">LMG 28138</strain>
    </source>
</reference>
<dbReference type="EMBL" id="CADIKM010000004">
    <property type="protein sequence ID" value="CAB3781858.1"/>
    <property type="molecule type" value="Genomic_DNA"/>
</dbReference>
<feature type="domain" description="Cyclic nucleotide-binding" evidence="1">
    <location>
        <begin position="72"/>
        <end position="137"/>
    </location>
</feature>
<dbReference type="InterPro" id="IPR000595">
    <property type="entry name" value="cNMP-bd_dom"/>
</dbReference>
<evidence type="ECO:0000259" key="1">
    <source>
        <dbReference type="PROSITE" id="PS50042"/>
    </source>
</evidence>
<dbReference type="AlphaFoldDB" id="A0A6S7AYC4"/>
<evidence type="ECO:0000313" key="3">
    <source>
        <dbReference type="Proteomes" id="UP000494115"/>
    </source>
</evidence>
<dbReference type="PROSITE" id="PS50042">
    <property type="entry name" value="CNMP_BINDING_3"/>
    <property type="match status" value="1"/>
</dbReference>
<name>A0A6S7AYC4_9BURK</name>
<proteinExistence type="predicted"/>
<dbReference type="Proteomes" id="UP000494115">
    <property type="component" value="Unassembled WGS sequence"/>
</dbReference>
<organism evidence="2 3">
    <name type="scientific">Pararobbsia alpina</name>
    <dbReference type="NCBI Taxonomy" id="621374"/>
    <lineage>
        <taxon>Bacteria</taxon>
        <taxon>Pseudomonadati</taxon>
        <taxon>Pseudomonadota</taxon>
        <taxon>Betaproteobacteria</taxon>
        <taxon>Burkholderiales</taxon>
        <taxon>Burkholderiaceae</taxon>
        <taxon>Pararobbsia</taxon>
    </lineage>
</organism>
<gene>
    <name evidence="2" type="ORF">LMG28138_01369</name>
</gene>
<evidence type="ECO:0000313" key="2">
    <source>
        <dbReference type="EMBL" id="CAB3781858.1"/>
    </source>
</evidence>
<keyword evidence="3" id="KW-1185">Reference proteome</keyword>
<protein>
    <recommendedName>
        <fullName evidence="1">Cyclic nucleotide-binding domain-containing protein</fullName>
    </recommendedName>
</protein>
<accession>A0A6S7AYC4</accession>
<sequence>MKKRTSLPALGRPVSANTSFAPISKGGRHSSAVSAPVHGATTGHWSSVHKDGRVRVGGKIQPVILTTDLASVCNGRVDVLTSGKGDCESLAERLKKLGFLGDVALISGIEETGRLRTIRNRKMKLPRVRHHTIKNFLVVDLVDKRATCKPEPIVRTTSEVHELAIKTVRMLGADPVKEAVDYLTAVFRTVSTGNVLALASANGSVTAQNSGPVTAVPLAAARARGRRFAFEEYESPDNLALLDARDYAGRNDRTINDQRLKGELYALLPPGKTRGFRYPKWQFDATPARLVCVLHPFVDAKANSWVIHSFMRRERDELDGKSPLEIILDDGASIAPVVDLASRDFAGEQGAT</sequence>